<keyword evidence="3" id="KW-1003">Cell membrane</keyword>
<keyword evidence="9 16" id="KW-1133">Transmembrane helix</keyword>
<sequence length="234" mass="26530">MRIFSAVLLLLHTLAVSRLVSGAAVDRYDTERPQRHTAVINFVDTTKDRRMEDESRSATTVAYSQEGDEEEYDDDQYYDEEEYNYELSGDDRLDMPRVAMSSKPKGVEAENTEGMRRGNGRKRAKGKGKKRNPCLKKYKDFCIHGTCQYLKDLRAPSCVCLPNYSGERCEFITLLPVQSPEGYSRTTALAVVAVVLSSVCLTIIILLLMLRFHKRGAYDVENEEKVKLGLASNH</sequence>
<keyword evidence="20" id="KW-1185">Reference proteome</keyword>
<dbReference type="Proteomes" id="UP000265120">
    <property type="component" value="Chromosome 15"/>
</dbReference>
<feature type="region of interest" description="Disordered" evidence="15">
    <location>
        <begin position="49"/>
        <end position="75"/>
    </location>
</feature>
<dbReference type="OrthoDB" id="8780145at2759"/>
<accession>A0A3P8WHC9</accession>
<dbReference type="CTD" id="797938"/>
<dbReference type="SUPFAM" id="SSF57196">
    <property type="entry name" value="EGF/Laminin"/>
    <property type="match status" value="1"/>
</dbReference>
<evidence type="ECO:0000256" key="1">
    <source>
        <dbReference type="ARBA" id="ARBA00004239"/>
    </source>
</evidence>
<evidence type="ECO:0000256" key="12">
    <source>
        <dbReference type="ARBA" id="ARBA00023157"/>
    </source>
</evidence>
<feature type="chain" id="PRO_5018057151" description="Proheparin-binding EGF-like growth factor" evidence="17">
    <location>
        <begin position="23"/>
        <end position="234"/>
    </location>
</feature>
<evidence type="ECO:0000256" key="5">
    <source>
        <dbReference type="ARBA" id="ARBA00022536"/>
    </source>
</evidence>
<keyword evidence="7 16" id="KW-0812">Transmembrane</keyword>
<dbReference type="GO" id="GO:0009611">
    <property type="term" value="P:response to wounding"/>
    <property type="evidence" value="ECO:0007669"/>
    <property type="project" value="Ensembl"/>
</dbReference>
<dbReference type="PANTHER" id="PTHR10740:SF4">
    <property type="entry name" value="PROHEPARIN-BINDING EGF-LIKE GROWTH FACTOR"/>
    <property type="match status" value="1"/>
</dbReference>
<evidence type="ECO:0000256" key="6">
    <source>
        <dbReference type="ARBA" id="ARBA00022674"/>
    </source>
</evidence>
<dbReference type="GO" id="GO:0007173">
    <property type="term" value="P:epidermal growth factor receptor signaling pathway"/>
    <property type="evidence" value="ECO:0007669"/>
    <property type="project" value="TreeGrafter"/>
</dbReference>
<keyword evidence="12 14" id="KW-1015">Disulfide bond</keyword>
<dbReference type="GO" id="GO:0008083">
    <property type="term" value="F:growth factor activity"/>
    <property type="evidence" value="ECO:0007669"/>
    <property type="project" value="UniProtKB-KW"/>
</dbReference>
<dbReference type="Gene3D" id="2.10.25.10">
    <property type="entry name" value="Laminin"/>
    <property type="match status" value="1"/>
</dbReference>
<dbReference type="OMA" id="RCEFITL"/>
<dbReference type="GO" id="GO:0008201">
    <property type="term" value="F:heparin binding"/>
    <property type="evidence" value="ECO:0007669"/>
    <property type="project" value="UniProtKB-KW"/>
</dbReference>
<evidence type="ECO:0000256" key="7">
    <source>
        <dbReference type="ARBA" id="ARBA00022692"/>
    </source>
</evidence>
<evidence type="ECO:0000256" key="2">
    <source>
        <dbReference type="ARBA" id="ARBA00004251"/>
    </source>
</evidence>
<dbReference type="GO" id="GO:0005154">
    <property type="term" value="F:epidermal growth factor receptor binding"/>
    <property type="evidence" value="ECO:0007669"/>
    <property type="project" value="TreeGrafter"/>
</dbReference>
<dbReference type="PROSITE" id="PS00022">
    <property type="entry name" value="EGF_1"/>
    <property type="match status" value="1"/>
</dbReference>
<evidence type="ECO:0000256" key="14">
    <source>
        <dbReference type="PROSITE-ProRule" id="PRU00076"/>
    </source>
</evidence>
<dbReference type="GO" id="GO:0070654">
    <property type="term" value="P:sensory epithelium regeneration"/>
    <property type="evidence" value="ECO:0007669"/>
    <property type="project" value="Ensembl"/>
</dbReference>
<feature type="compositionally biased region" description="Acidic residues" evidence="15">
    <location>
        <begin position="66"/>
        <end position="75"/>
    </location>
</feature>
<evidence type="ECO:0000256" key="4">
    <source>
        <dbReference type="ARBA" id="ARBA00022525"/>
    </source>
</evidence>
<keyword evidence="4" id="KW-0964">Secreted</keyword>
<reference evidence="19 20" key="1">
    <citation type="journal article" date="2014" name="Nat. Genet.">
        <title>Whole-genome sequence of a flatfish provides insights into ZW sex chromosome evolution and adaptation to a benthic lifestyle.</title>
        <authorList>
            <person name="Chen S."/>
            <person name="Zhang G."/>
            <person name="Shao C."/>
            <person name="Huang Q."/>
            <person name="Liu G."/>
            <person name="Zhang P."/>
            <person name="Song W."/>
            <person name="An N."/>
            <person name="Chalopin D."/>
            <person name="Volff J.N."/>
            <person name="Hong Y."/>
            <person name="Li Q."/>
            <person name="Sha Z."/>
            <person name="Zhou H."/>
            <person name="Xie M."/>
            <person name="Yu Q."/>
            <person name="Liu Y."/>
            <person name="Xiang H."/>
            <person name="Wang N."/>
            <person name="Wu K."/>
            <person name="Yang C."/>
            <person name="Zhou Q."/>
            <person name="Liao X."/>
            <person name="Yang L."/>
            <person name="Hu Q."/>
            <person name="Zhang J."/>
            <person name="Meng L."/>
            <person name="Jin L."/>
            <person name="Tian Y."/>
            <person name="Lian J."/>
            <person name="Yang J."/>
            <person name="Miao G."/>
            <person name="Liu S."/>
            <person name="Liang Z."/>
            <person name="Yan F."/>
            <person name="Li Y."/>
            <person name="Sun B."/>
            <person name="Zhang H."/>
            <person name="Zhang J."/>
            <person name="Zhu Y."/>
            <person name="Du M."/>
            <person name="Zhao Y."/>
            <person name="Schartl M."/>
            <person name="Tang Q."/>
            <person name="Wang J."/>
        </authorList>
    </citation>
    <scope>NUCLEOTIDE SEQUENCE</scope>
</reference>
<dbReference type="GO" id="GO:0005615">
    <property type="term" value="C:extracellular space"/>
    <property type="evidence" value="ECO:0007669"/>
    <property type="project" value="TreeGrafter"/>
</dbReference>
<evidence type="ECO:0000256" key="13">
    <source>
        <dbReference type="ARBA" id="ARBA00040098"/>
    </source>
</evidence>
<dbReference type="FunFam" id="2.10.25.10:FF:000158">
    <property type="entry name" value="proheparin-binding EGF-like growth factor"/>
    <property type="match status" value="1"/>
</dbReference>
<dbReference type="FunCoup" id="A0A3P8WHC9">
    <property type="interactions" value="684"/>
</dbReference>
<keyword evidence="10" id="KW-0339">Growth factor</keyword>
<keyword evidence="8 17" id="KW-0732">Signal</keyword>
<evidence type="ECO:0000256" key="16">
    <source>
        <dbReference type="SAM" id="Phobius"/>
    </source>
</evidence>
<evidence type="ECO:0000256" key="8">
    <source>
        <dbReference type="ARBA" id="ARBA00022729"/>
    </source>
</evidence>
<dbReference type="GeneID" id="103391240"/>
<feature type="region of interest" description="Disordered" evidence="15">
    <location>
        <begin position="101"/>
        <end position="131"/>
    </location>
</feature>
<proteinExistence type="predicted"/>
<evidence type="ECO:0000256" key="3">
    <source>
        <dbReference type="ARBA" id="ARBA00022475"/>
    </source>
</evidence>
<organism evidence="19 20">
    <name type="scientific">Cynoglossus semilaevis</name>
    <name type="common">Tongue sole</name>
    <dbReference type="NCBI Taxonomy" id="244447"/>
    <lineage>
        <taxon>Eukaryota</taxon>
        <taxon>Metazoa</taxon>
        <taxon>Chordata</taxon>
        <taxon>Craniata</taxon>
        <taxon>Vertebrata</taxon>
        <taxon>Euteleostomi</taxon>
        <taxon>Actinopterygii</taxon>
        <taxon>Neopterygii</taxon>
        <taxon>Teleostei</taxon>
        <taxon>Neoteleostei</taxon>
        <taxon>Acanthomorphata</taxon>
        <taxon>Carangaria</taxon>
        <taxon>Pleuronectiformes</taxon>
        <taxon>Pleuronectoidei</taxon>
        <taxon>Cynoglossidae</taxon>
        <taxon>Cynoglossinae</taxon>
        <taxon>Cynoglossus</taxon>
    </lineage>
</organism>
<name>A0A3P8WHC9_CYNSE</name>
<evidence type="ECO:0000313" key="20">
    <source>
        <dbReference type="Proteomes" id="UP000265120"/>
    </source>
</evidence>
<dbReference type="AlphaFoldDB" id="A0A3P8WHC9"/>
<feature type="compositionally biased region" description="Basic residues" evidence="15">
    <location>
        <begin position="118"/>
        <end position="131"/>
    </location>
</feature>
<dbReference type="Ensembl" id="ENSCSET00000025263.1">
    <property type="protein sequence ID" value="ENSCSEP00000024931.1"/>
    <property type="gene ID" value="ENSCSEG00000015923.1"/>
</dbReference>
<dbReference type="SMART" id="SM00181">
    <property type="entry name" value="EGF"/>
    <property type="match status" value="1"/>
</dbReference>
<keyword evidence="5 14" id="KW-0245">EGF-like domain</keyword>
<comment type="subcellular location">
    <subcellularLocation>
        <location evidence="2">Cell membrane</location>
        <topology evidence="2">Single-pass type I membrane protein</topology>
    </subcellularLocation>
    <subcellularLocation>
        <location evidence="1">Secreted</location>
        <location evidence="1">Extracellular space</location>
    </subcellularLocation>
</comment>
<dbReference type="InterPro" id="IPR000742">
    <property type="entry name" value="EGF"/>
</dbReference>
<reference evidence="19" key="3">
    <citation type="submission" date="2025-09" db="UniProtKB">
        <authorList>
            <consortium name="Ensembl"/>
        </authorList>
    </citation>
    <scope>IDENTIFICATION</scope>
</reference>
<reference evidence="19" key="2">
    <citation type="submission" date="2025-08" db="UniProtKB">
        <authorList>
            <consortium name="Ensembl"/>
        </authorList>
    </citation>
    <scope>IDENTIFICATION</scope>
</reference>
<evidence type="ECO:0000256" key="15">
    <source>
        <dbReference type="SAM" id="MobiDB-lite"/>
    </source>
</evidence>
<feature type="transmembrane region" description="Helical" evidence="16">
    <location>
        <begin position="188"/>
        <end position="210"/>
    </location>
</feature>
<protein>
    <recommendedName>
        <fullName evidence="13">Proheparin-binding EGF-like growth factor</fullName>
    </recommendedName>
</protein>
<evidence type="ECO:0000256" key="10">
    <source>
        <dbReference type="ARBA" id="ARBA00023030"/>
    </source>
</evidence>
<dbReference type="RefSeq" id="XP_008325649.1">
    <property type="nucleotide sequence ID" value="XM_008327427.3"/>
</dbReference>
<dbReference type="GO" id="GO:0008284">
    <property type="term" value="P:positive regulation of cell population proliferation"/>
    <property type="evidence" value="ECO:0007669"/>
    <property type="project" value="TreeGrafter"/>
</dbReference>
<feature type="disulfide bond" evidence="14">
    <location>
        <begin position="160"/>
        <end position="169"/>
    </location>
</feature>
<evidence type="ECO:0000256" key="17">
    <source>
        <dbReference type="SAM" id="SignalP"/>
    </source>
</evidence>
<evidence type="ECO:0000313" key="19">
    <source>
        <dbReference type="Ensembl" id="ENSCSEP00000024931.1"/>
    </source>
</evidence>
<dbReference type="PANTHER" id="PTHR10740">
    <property type="entry name" value="TRANSFORMING GROWTH FACTOR ALPHA"/>
    <property type="match status" value="1"/>
</dbReference>
<dbReference type="InParanoid" id="A0A3P8WHC9"/>
<evidence type="ECO:0000256" key="9">
    <source>
        <dbReference type="ARBA" id="ARBA00022989"/>
    </source>
</evidence>
<keyword evidence="6" id="KW-0358">Heparin-binding</keyword>
<feature type="signal peptide" evidence="17">
    <location>
        <begin position="1"/>
        <end position="22"/>
    </location>
</feature>
<feature type="compositionally biased region" description="Basic and acidic residues" evidence="15">
    <location>
        <begin position="105"/>
        <end position="116"/>
    </location>
</feature>
<dbReference type="GO" id="GO:0005886">
    <property type="term" value="C:plasma membrane"/>
    <property type="evidence" value="ECO:0007669"/>
    <property type="project" value="UniProtKB-SubCell"/>
</dbReference>
<dbReference type="STRING" id="244447.ENSCSEP00000024931"/>
<evidence type="ECO:0000256" key="11">
    <source>
        <dbReference type="ARBA" id="ARBA00023136"/>
    </source>
</evidence>
<feature type="domain" description="EGF-like" evidence="18">
    <location>
        <begin position="130"/>
        <end position="170"/>
    </location>
</feature>
<comment type="caution">
    <text evidence="14">Lacks conserved residue(s) required for the propagation of feature annotation.</text>
</comment>
<dbReference type="PROSITE" id="PS50026">
    <property type="entry name" value="EGF_3"/>
    <property type="match status" value="1"/>
</dbReference>
<dbReference type="KEGG" id="csem:103391240"/>
<dbReference type="GeneTree" id="ENSGT00940000156901"/>
<keyword evidence="11 16" id="KW-0472">Membrane</keyword>
<evidence type="ECO:0000259" key="18">
    <source>
        <dbReference type="PROSITE" id="PS50026"/>
    </source>
</evidence>
<dbReference type="GO" id="GO:0060041">
    <property type="term" value="P:retina development in camera-type eye"/>
    <property type="evidence" value="ECO:0007669"/>
    <property type="project" value="Ensembl"/>
</dbReference>